<dbReference type="KEGG" id="jpo:G7058_06445"/>
<organism evidence="2 3">
    <name type="scientific">Jeotgalibaca porci</name>
    <dbReference type="NCBI Taxonomy" id="1868793"/>
    <lineage>
        <taxon>Bacteria</taxon>
        <taxon>Bacillati</taxon>
        <taxon>Bacillota</taxon>
        <taxon>Bacilli</taxon>
        <taxon>Lactobacillales</taxon>
        <taxon>Carnobacteriaceae</taxon>
        <taxon>Jeotgalibaca</taxon>
    </lineage>
</organism>
<accession>A0A6G7WHN8</accession>
<proteinExistence type="predicted"/>
<protein>
    <submittedName>
        <fullName evidence="2">Uncharacterized protein</fullName>
    </submittedName>
</protein>
<dbReference type="GeneID" id="94552915"/>
<feature type="chain" id="PRO_5026081276" evidence="1">
    <location>
        <begin position="26"/>
        <end position="234"/>
    </location>
</feature>
<dbReference type="EMBL" id="CP049889">
    <property type="protein sequence ID" value="QIK51698.1"/>
    <property type="molecule type" value="Genomic_DNA"/>
</dbReference>
<dbReference type="AlphaFoldDB" id="A0A6G7WHN8"/>
<evidence type="ECO:0000313" key="3">
    <source>
        <dbReference type="Proteomes" id="UP000501830"/>
    </source>
</evidence>
<dbReference type="Proteomes" id="UP000501830">
    <property type="component" value="Chromosome"/>
</dbReference>
<dbReference type="PROSITE" id="PS51257">
    <property type="entry name" value="PROKAR_LIPOPROTEIN"/>
    <property type="match status" value="1"/>
</dbReference>
<sequence length="234" mass="25783">MNIKRLLFVILPSAVILSACQRAFATDIQSEVTLTAAENIENYHQVITIETETLTEENTIESTYAITEATIFPDEALAYGQRITKGGSRDAYKTSIYASNDGAFQKENSEEWIASATPDPLFSSISVYPYETFTALVALFESKGTVVSSDDTYTVTYSGYDETLNRELSALVQQFPISGTKYDVTITLDKETGFITVIQLQSHTGSTAGKRAITQNLTAQFSKYNINTPTNKPN</sequence>
<gene>
    <name evidence="2" type="ORF">G7058_06445</name>
</gene>
<evidence type="ECO:0000313" key="2">
    <source>
        <dbReference type="EMBL" id="QIK51698.1"/>
    </source>
</evidence>
<dbReference type="Pfam" id="PF20316">
    <property type="entry name" value="DUF6612"/>
    <property type="match status" value="1"/>
</dbReference>
<dbReference type="InterPro" id="IPR046720">
    <property type="entry name" value="DUF6612"/>
</dbReference>
<evidence type="ECO:0000256" key="1">
    <source>
        <dbReference type="SAM" id="SignalP"/>
    </source>
</evidence>
<name>A0A6G7WHN8_9LACT</name>
<reference evidence="2 3" key="1">
    <citation type="journal article" date="2017" name="Int. J. Syst. Evol. Microbiol.">
        <title>Jeotgalibaca porci sp. nov. and Jeotgalibaca arthritidis sp. nov., isolated from pigs, and emended description of the genus Jeotgalibaca.</title>
        <authorList>
            <person name="Zamora L."/>
            <person name="Perez-Sancho M."/>
            <person name="Dominguez L."/>
            <person name="Fernandez-Garayzabal J.F."/>
            <person name="Vela A.I."/>
        </authorList>
    </citation>
    <scope>NUCLEOTIDE SEQUENCE [LARGE SCALE GENOMIC DNA]</scope>
    <source>
        <strain evidence="2 3">CCUG 69148</strain>
    </source>
</reference>
<dbReference type="RefSeq" id="WP_166062757.1">
    <property type="nucleotide sequence ID" value="NZ_CP049889.1"/>
</dbReference>
<feature type="signal peptide" evidence="1">
    <location>
        <begin position="1"/>
        <end position="25"/>
    </location>
</feature>
<keyword evidence="3" id="KW-1185">Reference proteome</keyword>
<keyword evidence="1" id="KW-0732">Signal</keyword>